<dbReference type="STRING" id="402600.SAMN05216188_10396"/>
<accession>A0A1H9G6I6</accession>
<gene>
    <name evidence="2" type="ORF">SAMN05216188_10396</name>
</gene>
<organism evidence="2 3">
    <name type="scientific">Lentzea xinjiangensis</name>
    <dbReference type="NCBI Taxonomy" id="402600"/>
    <lineage>
        <taxon>Bacteria</taxon>
        <taxon>Bacillati</taxon>
        <taxon>Actinomycetota</taxon>
        <taxon>Actinomycetes</taxon>
        <taxon>Pseudonocardiales</taxon>
        <taxon>Pseudonocardiaceae</taxon>
        <taxon>Lentzea</taxon>
    </lineage>
</organism>
<sequence length="59" mass="5633">MNDFLMAAASATAAGAPGSGALEVLAGAGLDLTDETIADGITTGGTTTGETMQDEEGGE</sequence>
<keyword evidence="3" id="KW-1185">Reference proteome</keyword>
<dbReference type="EMBL" id="FOFR01000003">
    <property type="protein sequence ID" value="SEQ45746.1"/>
    <property type="molecule type" value="Genomic_DNA"/>
</dbReference>
<dbReference type="RefSeq" id="WP_143116027.1">
    <property type="nucleotide sequence ID" value="NZ_FOFR01000003.1"/>
</dbReference>
<evidence type="ECO:0000313" key="2">
    <source>
        <dbReference type="EMBL" id="SEQ45746.1"/>
    </source>
</evidence>
<dbReference type="Proteomes" id="UP000199352">
    <property type="component" value="Unassembled WGS sequence"/>
</dbReference>
<evidence type="ECO:0000256" key="1">
    <source>
        <dbReference type="SAM" id="MobiDB-lite"/>
    </source>
</evidence>
<protein>
    <submittedName>
        <fullName evidence="2">Uncharacterized protein</fullName>
    </submittedName>
</protein>
<feature type="region of interest" description="Disordered" evidence="1">
    <location>
        <begin position="38"/>
        <end position="59"/>
    </location>
</feature>
<dbReference type="AlphaFoldDB" id="A0A1H9G6I6"/>
<proteinExistence type="predicted"/>
<reference evidence="3" key="1">
    <citation type="submission" date="2016-10" db="EMBL/GenBank/DDBJ databases">
        <authorList>
            <person name="Varghese N."/>
            <person name="Submissions S."/>
        </authorList>
    </citation>
    <scope>NUCLEOTIDE SEQUENCE [LARGE SCALE GENOMIC DNA]</scope>
    <source>
        <strain evidence="3">CGMCC 4.3525</strain>
    </source>
</reference>
<name>A0A1H9G6I6_9PSEU</name>
<evidence type="ECO:0000313" key="3">
    <source>
        <dbReference type="Proteomes" id="UP000199352"/>
    </source>
</evidence>